<evidence type="ECO:0000313" key="3">
    <source>
        <dbReference type="EMBL" id="AEJ19774.1"/>
    </source>
</evidence>
<accession>F8F0R7</accession>
<dbReference type="Proteomes" id="UP000000503">
    <property type="component" value="Chromosome"/>
</dbReference>
<keyword evidence="1" id="KW-0472">Membrane</keyword>
<evidence type="ECO:0000256" key="1">
    <source>
        <dbReference type="SAM" id="Phobius"/>
    </source>
</evidence>
<dbReference type="InterPro" id="IPR019606">
    <property type="entry name" value="GerMN"/>
</dbReference>
<dbReference type="HOGENOM" id="CLU_1460690_0_0_12"/>
<organism evidence="3 4">
    <name type="scientific">Gracilinema caldarium (strain ATCC 51460 / DSM 7334 / H1)</name>
    <name type="common">Treponema caldarium</name>
    <dbReference type="NCBI Taxonomy" id="744872"/>
    <lineage>
        <taxon>Bacteria</taxon>
        <taxon>Pseudomonadati</taxon>
        <taxon>Spirochaetota</taxon>
        <taxon>Spirochaetia</taxon>
        <taxon>Spirochaetales</taxon>
        <taxon>Breznakiellaceae</taxon>
        <taxon>Gracilinema</taxon>
    </lineage>
</organism>
<evidence type="ECO:0000259" key="2">
    <source>
        <dbReference type="Pfam" id="PF10646"/>
    </source>
</evidence>
<dbReference type="RefSeq" id="WP_013969083.1">
    <property type="nucleotide sequence ID" value="NC_015732.1"/>
</dbReference>
<keyword evidence="4" id="KW-1185">Reference proteome</keyword>
<name>F8F0R7_GRAC1</name>
<sequence>MKNDNSAPVLQGITGFFQISINRRLTFLLVLLVIASLDVILTPKKRYIYSFFSQKTKTLHIETRYLVSGKTKEDQLRYFIEEYLLGPSSVDLMPLFPVDAVLTTVMIRNEKAYINLSDSAALPLQNSVSFEQRARLFTQIIRKNFQSIKEITLFIAGNEVYHTNTERKIKKSVDK</sequence>
<dbReference type="eggNOG" id="ENOG5030V6C">
    <property type="taxonomic scope" value="Bacteria"/>
</dbReference>
<dbReference type="EMBL" id="CP002868">
    <property type="protein sequence ID" value="AEJ19774.1"/>
    <property type="molecule type" value="Genomic_DNA"/>
</dbReference>
<dbReference type="KEGG" id="scd:Spica_1631"/>
<dbReference type="STRING" id="744872.Spica_1631"/>
<protein>
    <recommendedName>
        <fullName evidence="2">GerMN domain-containing protein</fullName>
    </recommendedName>
</protein>
<feature type="transmembrane region" description="Helical" evidence="1">
    <location>
        <begin position="25"/>
        <end position="41"/>
    </location>
</feature>
<feature type="domain" description="GerMN" evidence="2">
    <location>
        <begin position="58"/>
        <end position="160"/>
    </location>
</feature>
<dbReference type="OrthoDB" id="361006at2"/>
<gene>
    <name evidence="3" type="ordered locus">Spica_1631</name>
</gene>
<keyword evidence="1" id="KW-0812">Transmembrane</keyword>
<dbReference type="AlphaFoldDB" id="F8F0R7"/>
<keyword evidence="1" id="KW-1133">Transmembrane helix</keyword>
<reference evidence="4" key="1">
    <citation type="journal article" date="2013" name="Stand. Genomic Sci.">
        <title>Genome sequence of the thermophilic fresh-water bacterium Spirochaeta caldaria type strain (H1(T)), reclassification of Spirochaeta caldaria, Spirochaeta stenostrepta, and Spirochaeta zuelzerae in the genus Treponema as Treponema caldaria comb. nov., Treponema stenostrepta comb. nov., and Treponema zuelzerae comb. nov., and emendation of the genus Treponema.</title>
        <authorList>
            <person name="Abt B."/>
            <person name="Goker M."/>
            <person name="Scheuner C."/>
            <person name="Han C."/>
            <person name="Lu M."/>
            <person name="Misra M."/>
            <person name="Lapidus A."/>
            <person name="Nolan M."/>
            <person name="Lucas S."/>
            <person name="Hammon N."/>
            <person name="Deshpande S."/>
            <person name="Cheng J.F."/>
            <person name="Tapia R."/>
            <person name="Goodwin L.A."/>
            <person name="Pitluck S."/>
            <person name="Liolios K."/>
            <person name="Pagani I."/>
            <person name="Ivanova N."/>
            <person name="Mavromatis K."/>
            <person name="Mikhailova N."/>
            <person name="Huntemann M."/>
            <person name="Pati A."/>
            <person name="Chen A."/>
            <person name="Palaniappan K."/>
            <person name="Land M."/>
            <person name="Hauser L."/>
            <person name="Jeffries C.D."/>
            <person name="Rohde M."/>
            <person name="Spring S."/>
            <person name="Gronow S."/>
            <person name="Detter J.C."/>
            <person name="Bristow J."/>
            <person name="Eisen J.A."/>
            <person name="Markowitz V."/>
            <person name="Hugenholtz P."/>
            <person name="Kyrpides N.C."/>
            <person name="Woyke T."/>
            <person name="Klenk H.P."/>
        </authorList>
    </citation>
    <scope>NUCLEOTIDE SEQUENCE</scope>
    <source>
        <strain evidence="4">ATCC 51460 / DSM 7334 / H1</strain>
    </source>
</reference>
<proteinExistence type="predicted"/>
<evidence type="ECO:0000313" key="4">
    <source>
        <dbReference type="Proteomes" id="UP000000503"/>
    </source>
</evidence>
<dbReference type="Pfam" id="PF10646">
    <property type="entry name" value="Germane"/>
    <property type="match status" value="1"/>
</dbReference>